<protein>
    <submittedName>
        <fullName evidence="1">Oxidoreductase</fullName>
    </submittedName>
</protein>
<dbReference type="InterPro" id="IPR050353">
    <property type="entry name" value="PyrK_electron_transfer"/>
</dbReference>
<proteinExistence type="predicted"/>
<sequence length="345" mass="38111">MYRESTYGMLSNESKLLTPSGKNVRTARAKAPRLKCIDAGSDFCPCHLAEAGECLVCSVLRGESECNCDWTGTCILAQNGWLLGHGLRRESHKAAILSRKDVGQGTEILHIQTPPRLASQLTRPGSFVFVRAKTEGCFDIPLTVLKSFPARQEIVLAYTQLGPKTKALATCKDTLWLRGPYWNGIQGHQLVEDVRNERVILVLSGMAQVCGPNIARTLIRNGNRVSVIYGTKEYPFVLPFLQEVPAAYFINLTSRSGWQEIQSLLKQLRPYCVFSGGNDEQHALLKKAMSGLRLKPRIATSRTHTMCCGEGVCGACVTTANGIQVRTCKARLDPDEWQGKEDARI</sequence>
<dbReference type="InterPro" id="IPR036010">
    <property type="entry name" value="2Fe-2S_ferredoxin-like_sf"/>
</dbReference>
<name>A0ABN6EQE4_9BACT</name>
<dbReference type="Gene3D" id="2.40.30.10">
    <property type="entry name" value="Translation factors"/>
    <property type="match status" value="1"/>
</dbReference>
<organism evidence="1 2">
    <name type="scientific">Pseudodesulfovibrio sediminis</name>
    <dbReference type="NCBI Taxonomy" id="2810563"/>
    <lineage>
        <taxon>Bacteria</taxon>
        <taxon>Pseudomonadati</taxon>
        <taxon>Thermodesulfobacteriota</taxon>
        <taxon>Desulfovibrionia</taxon>
        <taxon>Desulfovibrionales</taxon>
        <taxon>Desulfovibrionaceae</taxon>
    </lineage>
</organism>
<dbReference type="PANTHER" id="PTHR43513:SF3">
    <property type="entry name" value="DIHYDROOROTATE DEHYDROGENASE B (NAD(+)), ELECTRON TRANSFER SUBUNIT-RELATED"/>
    <property type="match status" value="1"/>
</dbReference>
<dbReference type="SUPFAM" id="SSF63380">
    <property type="entry name" value="Riboflavin synthase domain-like"/>
    <property type="match status" value="1"/>
</dbReference>
<dbReference type="EMBL" id="AP024485">
    <property type="protein sequence ID" value="BCS87630.1"/>
    <property type="molecule type" value="Genomic_DNA"/>
</dbReference>
<gene>
    <name evidence="1" type="ORF">PSDVSF_08720</name>
</gene>
<dbReference type="PROSITE" id="PS00197">
    <property type="entry name" value="2FE2S_FER_1"/>
    <property type="match status" value="1"/>
</dbReference>
<dbReference type="InterPro" id="IPR006058">
    <property type="entry name" value="2Fe2S_fd_BS"/>
</dbReference>
<reference evidence="1" key="1">
    <citation type="journal article" date="2022" name="Arch. Microbiol.">
        <title>Pseudodesulfovibrio sediminis sp. nov., a mesophilic and neutrophilic sulfate-reducing bacterium isolated from sediment of a brackish lake.</title>
        <authorList>
            <person name="Takahashi A."/>
            <person name="Kojima H."/>
            <person name="Watanabe M."/>
            <person name="Fukui M."/>
        </authorList>
    </citation>
    <scope>NUCLEOTIDE SEQUENCE</scope>
    <source>
        <strain evidence="1">SF6</strain>
    </source>
</reference>
<keyword evidence="2" id="KW-1185">Reference proteome</keyword>
<evidence type="ECO:0000313" key="2">
    <source>
        <dbReference type="Proteomes" id="UP001053296"/>
    </source>
</evidence>
<dbReference type="PANTHER" id="PTHR43513">
    <property type="entry name" value="DIHYDROOROTATE DEHYDROGENASE B (NAD(+)), ELECTRON TRANSFER SUBUNIT"/>
    <property type="match status" value="1"/>
</dbReference>
<dbReference type="Proteomes" id="UP001053296">
    <property type="component" value="Chromosome"/>
</dbReference>
<dbReference type="RefSeq" id="WP_229594074.1">
    <property type="nucleotide sequence ID" value="NZ_AP024485.1"/>
</dbReference>
<dbReference type="NCBIfam" id="NF004470">
    <property type="entry name" value="PRK05802.1"/>
    <property type="match status" value="1"/>
</dbReference>
<dbReference type="InterPro" id="IPR017938">
    <property type="entry name" value="Riboflavin_synthase-like_b-brl"/>
</dbReference>
<evidence type="ECO:0000313" key="1">
    <source>
        <dbReference type="EMBL" id="BCS87630.1"/>
    </source>
</evidence>
<dbReference type="SUPFAM" id="SSF54292">
    <property type="entry name" value="2Fe-2S ferredoxin-like"/>
    <property type="match status" value="1"/>
</dbReference>
<accession>A0ABN6EQE4</accession>